<dbReference type="InterPro" id="IPR001245">
    <property type="entry name" value="Ser-Thr/Tyr_kinase_cat_dom"/>
</dbReference>
<dbReference type="CDD" id="cd00192">
    <property type="entry name" value="PTKc"/>
    <property type="match status" value="1"/>
</dbReference>
<organism evidence="7 8">
    <name type="scientific">Acanthocheilonema viteae</name>
    <name type="common">Filarial nematode worm</name>
    <name type="synonym">Dipetalonema viteae</name>
    <dbReference type="NCBI Taxonomy" id="6277"/>
    <lineage>
        <taxon>Eukaryota</taxon>
        <taxon>Metazoa</taxon>
        <taxon>Ecdysozoa</taxon>
        <taxon>Nematoda</taxon>
        <taxon>Chromadorea</taxon>
        <taxon>Rhabditida</taxon>
        <taxon>Spirurina</taxon>
        <taxon>Spiruromorpha</taxon>
        <taxon>Filarioidea</taxon>
        <taxon>Onchocercidae</taxon>
        <taxon>Acanthocheilonema</taxon>
    </lineage>
</organism>
<feature type="coiled-coil region" evidence="4">
    <location>
        <begin position="66"/>
        <end position="110"/>
    </location>
</feature>
<feature type="compositionally biased region" description="Basic residues" evidence="5">
    <location>
        <begin position="1093"/>
        <end position="1118"/>
    </location>
</feature>
<dbReference type="Proteomes" id="UP000276991">
    <property type="component" value="Unassembled WGS sequence"/>
</dbReference>
<dbReference type="PRINTS" id="PR00109">
    <property type="entry name" value="TYRKINASE"/>
</dbReference>
<feature type="region of interest" description="Disordered" evidence="5">
    <location>
        <begin position="132"/>
        <end position="156"/>
    </location>
</feature>
<dbReference type="InterPro" id="IPR058903">
    <property type="entry name" value="Spectrin_YLPM1-like"/>
</dbReference>
<dbReference type="EMBL" id="UPTC01000851">
    <property type="protein sequence ID" value="VBB30345.1"/>
    <property type="molecule type" value="Genomic_DNA"/>
</dbReference>
<feature type="compositionally biased region" description="Low complexity" evidence="5">
    <location>
        <begin position="1079"/>
        <end position="1092"/>
    </location>
</feature>
<dbReference type="OrthoDB" id="5777131at2759"/>
<protein>
    <recommendedName>
        <fullName evidence="6">Protein kinase domain-containing protein</fullName>
    </recommendedName>
</protein>
<feature type="binding site" evidence="3">
    <location>
        <position position="721"/>
    </location>
    <ligand>
        <name>ATP</name>
        <dbReference type="ChEBI" id="CHEBI:30616"/>
    </ligand>
</feature>
<feature type="region of interest" description="Disordered" evidence="5">
    <location>
        <begin position="1073"/>
        <end position="1118"/>
    </location>
</feature>
<dbReference type="Gene3D" id="1.10.510.10">
    <property type="entry name" value="Transferase(Phosphotransferase) domain 1"/>
    <property type="match status" value="1"/>
</dbReference>
<keyword evidence="8" id="KW-1185">Reference proteome</keyword>
<dbReference type="InterPro" id="IPR050198">
    <property type="entry name" value="Non-receptor_tyrosine_kinases"/>
</dbReference>
<feature type="domain" description="Protein kinase" evidence="6">
    <location>
        <begin position="690"/>
        <end position="969"/>
    </location>
</feature>
<dbReference type="GO" id="GO:0004672">
    <property type="term" value="F:protein kinase activity"/>
    <property type="evidence" value="ECO:0007669"/>
    <property type="project" value="InterPro"/>
</dbReference>
<name>A0A498SNG9_ACAVI</name>
<evidence type="ECO:0000256" key="5">
    <source>
        <dbReference type="SAM" id="MobiDB-lite"/>
    </source>
</evidence>
<keyword evidence="4" id="KW-0175">Coiled coil</keyword>
<evidence type="ECO:0000313" key="8">
    <source>
        <dbReference type="Proteomes" id="UP000276991"/>
    </source>
</evidence>
<keyword evidence="2 3" id="KW-0067">ATP-binding</keyword>
<feature type="non-terminal residue" evidence="7">
    <location>
        <position position="1"/>
    </location>
</feature>
<dbReference type="AlphaFoldDB" id="A0A498SNG9"/>
<evidence type="ECO:0000256" key="2">
    <source>
        <dbReference type="ARBA" id="ARBA00022840"/>
    </source>
</evidence>
<reference evidence="7 8" key="1">
    <citation type="submission" date="2018-08" db="EMBL/GenBank/DDBJ databases">
        <authorList>
            <person name="Laetsch R D."/>
            <person name="Stevens L."/>
            <person name="Kumar S."/>
            <person name="Blaxter L. M."/>
        </authorList>
    </citation>
    <scope>NUCLEOTIDE SEQUENCE [LARGE SCALE GENOMIC DNA]</scope>
</reference>
<dbReference type="InterPro" id="IPR017441">
    <property type="entry name" value="Protein_kinase_ATP_BS"/>
</dbReference>
<dbReference type="PANTHER" id="PTHR24418">
    <property type="entry name" value="TYROSINE-PROTEIN KINASE"/>
    <property type="match status" value="1"/>
</dbReference>
<proteinExistence type="inferred from homology"/>
<evidence type="ECO:0000313" key="7">
    <source>
        <dbReference type="EMBL" id="VBB30345.1"/>
    </source>
</evidence>
<dbReference type="InterPro" id="IPR000719">
    <property type="entry name" value="Prot_kinase_dom"/>
</dbReference>
<evidence type="ECO:0000259" key="6">
    <source>
        <dbReference type="PROSITE" id="PS50011"/>
    </source>
</evidence>
<gene>
    <name evidence="7" type="ORF">NAV_LOCUS5136</name>
</gene>
<evidence type="ECO:0000256" key="1">
    <source>
        <dbReference type="ARBA" id="ARBA00022741"/>
    </source>
</evidence>
<dbReference type="Pfam" id="PF26583">
    <property type="entry name" value="Spectrin_YLPM1"/>
    <property type="match status" value="1"/>
</dbReference>
<dbReference type="PROSITE" id="PS00107">
    <property type="entry name" value="PROTEIN_KINASE_ATP"/>
    <property type="match status" value="1"/>
</dbReference>
<sequence>KNMVQLTPEEELEKQYRDYKAQFEQWKEKNKNSVGTEAYDAYVKQFEAWERDVDQRREMIRAKAEIDAQEAQAAAQAKAKAAAEAKLKKEQEAEEERKKKQLEAETAAQAVAYAQHQQSYLAHHQSAMQLEQQMHQAAVAGSQEAVSGHATESKSVDEALDPTHVAEMMKHMAQVAQMVMSDQRDSAYQQAAQQATVAQQVVPPPQLWGSDRITYDTNDPLYKRWGLRAAPPYHKPTYKPPPSDYQVTPCWLYVEQMKEEKLMLAPQVNMPPPPFVPNFVSSMVAGIGVKTVHYGTVITPCVVKDILGALPKKEFLLSPPSLLDTQQKLSYLKTNQFLENITNAESGRYPSVSTVLGCTTSQHLLYRWQLKMIKQLGGLGAFKKYMRVRMQSGTQYHCCIQRILEELRKRGSFPDDVAEQMTSEVDSSVASYLNSVLPILRTLDSKNMELERPTSHHGLCYSGRFDAAVTYKDALFLMDWKTASSGSTKDACTEIEKMYNDPVQVAAYVGAVNSDPNFKMLPEIRCGAIVVAKENGSIADVVEMNSCHLEIYWNKWLDCVWQFWTKMETLSAVNNVISFVWDSEKKGHIISHLSKPGDWCVRSSGTNAKRLLFVVTKVDEKNVRELKLVYKENLKGWTLVDMTNTNKNDELITYGSIVELLSGESSFCQKMNLRNPINRPNYLLNDENLTMTDIKLGEGHYAEVFKGTLKIGTEEITVAVKRCLQIDKVSITRERPAEDFIKIKLAKSQMIAEARLVCDFMHENIIKIYGVACNFAPVKVVMEYCPGGSLKNLLVKHKETIKNEERNIFLYEAAKALRHLQLKKCVHRWDVAARNCLIGINGSLKLSDFGLSKRLEDLKNLSSDDKNIAWPIPWMAPETLSRRPKFTTKSDVYAFGVLIYEVYSCGGKPWPDIATVQDIIPLVREGKIMATPSLLNDKNVKEIMHQCWKRKAVQRPDFIEIVKRLRTVLQSQKLLTGQERIINMIDGIDSSKNSINLEEKSPDSVLAKRREMDDKATQKLRETTEETSAILTRGEARASAPTLEIYKRNLEAKERKSSVVRATASDEIGKWNRRSSLPTSVKHSTSSDVSSSRHSRKWKKSLAFRRKTRLHRYKNRNK</sequence>
<dbReference type="HAMAP" id="MF_03030">
    <property type="entry name" value="MGME1"/>
    <property type="match status" value="1"/>
</dbReference>
<accession>A0A498SNG9</accession>
<dbReference type="InterPro" id="IPR011009">
    <property type="entry name" value="Kinase-like_dom_sf"/>
</dbReference>
<dbReference type="Pfam" id="PF07714">
    <property type="entry name" value="PK_Tyr_Ser-Thr"/>
    <property type="match status" value="1"/>
</dbReference>
<evidence type="ECO:0000256" key="3">
    <source>
        <dbReference type="PROSITE-ProRule" id="PRU10141"/>
    </source>
</evidence>
<dbReference type="PROSITE" id="PS50011">
    <property type="entry name" value="PROTEIN_KINASE_DOM"/>
    <property type="match status" value="1"/>
</dbReference>
<keyword evidence="1 3" id="KW-0547">Nucleotide-binding</keyword>
<dbReference type="STRING" id="6277.A0A498SNG9"/>
<dbReference type="GO" id="GO:0005524">
    <property type="term" value="F:ATP binding"/>
    <property type="evidence" value="ECO:0007669"/>
    <property type="project" value="UniProtKB-UniRule"/>
</dbReference>
<evidence type="ECO:0000256" key="4">
    <source>
        <dbReference type="SAM" id="Coils"/>
    </source>
</evidence>
<dbReference type="SUPFAM" id="SSF56112">
    <property type="entry name" value="Protein kinase-like (PK-like)"/>
    <property type="match status" value="1"/>
</dbReference>